<sequence>MLFPPNDCRGWVAAGAFENPVPVAHLRAKEGCADSFFLRAASVKKQNTLKARAFPSEPVLDTNYDIRFSDRHVLSGNSVLLQCPIPSHLADHVFVTSWQRVDGYVITKNTHGDEYLVTSDGQLYIREARDSEELLRYRCHTENTLTRRKKTSTNFVRLLLREPVTMQMPSIVHRSSRVLSDPGMPAELLCAAEGFPVPSYSWYKRDGQRMLPLESGPRVRQVSGVLQFREVESSDAGSYVCVVSNSVGDAQVDLELVVTPKPWVTVTPANVRAEVGHAAAFRCNASGLDWGVVDDSSLEWRHNGRRVMPATQQALAMGRSRVLHLSSIRRQDQGMYQCFVRLSPKSTIQAAAELIVGDQAPRFKSTFDEITVRPGKPVSLRCVATGDPPPRITWTLDGVWPIDNRHGRVRVRTTGPDTDSGSNGGEVSSTLSISSAEVQDGGSYVCEASNYAGTASHSARINVYGPIFLRALGNLSALAGATFSVQCPFGGYPYGNIDWEKDGRRLPLNQRQMVFPNGTLEIQNMDREHDQGQYTCTVHGPDSQVLHRTTSLFVRRMRAGLTCLVHAGDPPIRIEWLRDGKPLVPGAYPLPDVAVLSPEGGFVSTLTLPRLSSRLNGNYTCRAANEYASAEHSAELLVKVPPAWTMEPNDTTAVTGRSVYVDCQASGVPQPHIRWKSAAEPVSPASQFRTIISNSRIHILVNGTLSIRSVEPGDAGLYLCEASNGVGSGISRVLHLTVRSAPRFASKFTTVSVRRGESTEVTCPVQGDSPIRFHWLKNNLPLNVLKERRYSRVEDRNGDTSISRITIHQVERSDNAVFTCQAANEFGEDSTNIQLTVQDVPDPPADVDVREVGSRTARISWSAPFTGNSAITQYVLHWNTNDGLWQDTLSVSGLETKATVRGLLPTTTYQLRVRAHNTLGIGEYSTPVEFTTSKEPPRFPPKNVQATATNTRTISVSFDNPRRSSAGDEIDGFYVGYRELSSSDAFTFKTFEASPALLSAPVSHDASSIHADVGETAGPAQPVPHRLSYELSGLRRSTEYVVTAQAFNTKGAGPQSEVVRVRTLDFDPPSAPHLRLGGTTSRSISVNWENEHHQEIPITGYSLYYKSDTGGEWHEVSVPPDRRAFTLSDLRCGTEYLVYIRAANRAGKGPQGETLSVRTNGGRPVEPDANRLFELNSTFVVLHLDAWESGGCPVSYFVVQYRPETRGPSPPPSSSDWTLHSNNVVPQQQLVQLADLAPGTWYTLLMSAHNDAGSTEVELSFATLTLAGDVPSRRYELVDPQVAFYRHLTVTVPIVSAIVVLVIVIGIVFFMLRKRNYDPRQSFNDGMVVAECCDGIKGDVMLAVSRESQARQPVYYPAPYATQNRGGAAANAASGHCNHATGARAGGGADDPMNRTYDVPYPVKRLEMWEPRTETLVTGMEVYEKASREAIYTSSPFHISKTKAQRKSWREDGDRSSGSDADVEDLQGEACNGAFPETLMVPSEKLTCRDNRLCMKDATTSCWWPDMEYVFLEGAEQIRQRIIIGNWKPR</sequence>
<dbReference type="EMBL" id="CM023483">
    <property type="protein sequence ID" value="KAH6937352.1"/>
    <property type="molecule type" value="Genomic_DNA"/>
</dbReference>
<evidence type="ECO:0000313" key="1">
    <source>
        <dbReference type="EMBL" id="KAH6937352.1"/>
    </source>
</evidence>
<name>A0ACB7SQ73_HYAAI</name>
<keyword evidence="2" id="KW-1185">Reference proteome</keyword>
<gene>
    <name evidence="1" type="ORF">HPB50_026874</name>
</gene>
<organism evidence="1 2">
    <name type="scientific">Hyalomma asiaticum</name>
    <name type="common">Tick</name>
    <dbReference type="NCBI Taxonomy" id="266040"/>
    <lineage>
        <taxon>Eukaryota</taxon>
        <taxon>Metazoa</taxon>
        <taxon>Ecdysozoa</taxon>
        <taxon>Arthropoda</taxon>
        <taxon>Chelicerata</taxon>
        <taxon>Arachnida</taxon>
        <taxon>Acari</taxon>
        <taxon>Parasitiformes</taxon>
        <taxon>Ixodida</taxon>
        <taxon>Ixodoidea</taxon>
        <taxon>Ixodidae</taxon>
        <taxon>Hyalomminae</taxon>
        <taxon>Hyalomma</taxon>
    </lineage>
</organism>
<protein>
    <submittedName>
        <fullName evidence="1">Uncharacterized protein</fullName>
    </submittedName>
</protein>
<reference evidence="1" key="1">
    <citation type="submission" date="2020-05" db="EMBL/GenBank/DDBJ databases">
        <title>Large-scale comparative analyses of tick genomes elucidate their genetic diversity and vector capacities.</title>
        <authorList>
            <person name="Jia N."/>
            <person name="Wang J."/>
            <person name="Shi W."/>
            <person name="Du L."/>
            <person name="Sun Y."/>
            <person name="Zhan W."/>
            <person name="Jiang J."/>
            <person name="Wang Q."/>
            <person name="Zhang B."/>
            <person name="Ji P."/>
            <person name="Sakyi L.B."/>
            <person name="Cui X."/>
            <person name="Yuan T."/>
            <person name="Jiang B."/>
            <person name="Yang W."/>
            <person name="Lam T.T.-Y."/>
            <person name="Chang Q."/>
            <person name="Ding S."/>
            <person name="Wang X."/>
            <person name="Zhu J."/>
            <person name="Ruan X."/>
            <person name="Zhao L."/>
            <person name="Wei J."/>
            <person name="Que T."/>
            <person name="Du C."/>
            <person name="Cheng J."/>
            <person name="Dai P."/>
            <person name="Han X."/>
            <person name="Huang E."/>
            <person name="Gao Y."/>
            <person name="Liu J."/>
            <person name="Shao H."/>
            <person name="Ye R."/>
            <person name="Li L."/>
            <person name="Wei W."/>
            <person name="Wang X."/>
            <person name="Wang C."/>
            <person name="Yang T."/>
            <person name="Huo Q."/>
            <person name="Li W."/>
            <person name="Guo W."/>
            <person name="Chen H."/>
            <person name="Zhou L."/>
            <person name="Ni X."/>
            <person name="Tian J."/>
            <person name="Zhou Y."/>
            <person name="Sheng Y."/>
            <person name="Liu T."/>
            <person name="Pan Y."/>
            <person name="Xia L."/>
            <person name="Li J."/>
            <person name="Zhao F."/>
            <person name="Cao W."/>
        </authorList>
    </citation>
    <scope>NUCLEOTIDE SEQUENCE</scope>
    <source>
        <strain evidence="1">Hyas-2018</strain>
    </source>
</reference>
<accession>A0ACB7SQ73</accession>
<dbReference type="Proteomes" id="UP000821845">
    <property type="component" value="Chromosome 3"/>
</dbReference>
<evidence type="ECO:0000313" key="2">
    <source>
        <dbReference type="Proteomes" id="UP000821845"/>
    </source>
</evidence>
<proteinExistence type="predicted"/>
<comment type="caution">
    <text evidence="1">The sequence shown here is derived from an EMBL/GenBank/DDBJ whole genome shotgun (WGS) entry which is preliminary data.</text>
</comment>